<gene>
    <name evidence="1" type="ORF">CEXT_71371</name>
</gene>
<evidence type="ECO:0000313" key="1">
    <source>
        <dbReference type="EMBL" id="GIY52912.1"/>
    </source>
</evidence>
<dbReference type="EMBL" id="BPLR01012305">
    <property type="protein sequence ID" value="GIY52912.1"/>
    <property type="molecule type" value="Genomic_DNA"/>
</dbReference>
<keyword evidence="2" id="KW-1185">Reference proteome</keyword>
<sequence>MDKWLNIDVLNLRDGIESWHDNLSSSSVGHIRGPLIAFTVCTVRHMAHRYVCNSVQDPTCGPMISSTAGLQRLIRGPVIIFAASVQDSTMLASDFLVTEPDSWPLIFAVQEPVILPD</sequence>
<protein>
    <submittedName>
        <fullName evidence="1">Uncharacterized protein</fullName>
    </submittedName>
</protein>
<comment type="caution">
    <text evidence="1">The sequence shown here is derived from an EMBL/GenBank/DDBJ whole genome shotgun (WGS) entry which is preliminary data.</text>
</comment>
<evidence type="ECO:0000313" key="2">
    <source>
        <dbReference type="Proteomes" id="UP001054945"/>
    </source>
</evidence>
<organism evidence="1 2">
    <name type="scientific">Caerostris extrusa</name>
    <name type="common">Bark spider</name>
    <name type="synonym">Caerostris bankana</name>
    <dbReference type="NCBI Taxonomy" id="172846"/>
    <lineage>
        <taxon>Eukaryota</taxon>
        <taxon>Metazoa</taxon>
        <taxon>Ecdysozoa</taxon>
        <taxon>Arthropoda</taxon>
        <taxon>Chelicerata</taxon>
        <taxon>Arachnida</taxon>
        <taxon>Araneae</taxon>
        <taxon>Araneomorphae</taxon>
        <taxon>Entelegynae</taxon>
        <taxon>Araneoidea</taxon>
        <taxon>Araneidae</taxon>
        <taxon>Caerostris</taxon>
    </lineage>
</organism>
<dbReference type="AlphaFoldDB" id="A0AAV4U583"/>
<reference evidence="1 2" key="1">
    <citation type="submission" date="2021-06" db="EMBL/GenBank/DDBJ databases">
        <title>Caerostris extrusa draft genome.</title>
        <authorList>
            <person name="Kono N."/>
            <person name="Arakawa K."/>
        </authorList>
    </citation>
    <scope>NUCLEOTIDE SEQUENCE [LARGE SCALE GENOMIC DNA]</scope>
</reference>
<dbReference type="Proteomes" id="UP001054945">
    <property type="component" value="Unassembled WGS sequence"/>
</dbReference>
<accession>A0AAV4U583</accession>
<name>A0AAV4U583_CAEEX</name>
<proteinExistence type="predicted"/>